<dbReference type="InterPro" id="IPR036514">
    <property type="entry name" value="SGNH_hydro_sf"/>
</dbReference>
<name>A0A2P6QE47_ROSCH</name>
<accession>A0A2P6QE47</accession>
<keyword evidence="2" id="KW-1185">Reference proteome</keyword>
<evidence type="ECO:0000313" key="1">
    <source>
        <dbReference type="EMBL" id="PRQ32427.1"/>
    </source>
</evidence>
<organism evidence="1 2">
    <name type="scientific">Rosa chinensis</name>
    <name type="common">China rose</name>
    <dbReference type="NCBI Taxonomy" id="74649"/>
    <lineage>
        <taxon>Eukaryota</taxon>
        <taxon>Viridiplantae</taxon>
        <taxon>Streptophyta</taxon>
        <taxon>Embryophyta</taxon>
        <taxon>Tracheophyta</taxon>
        <taxon>Spermatophyta</taxon>
        <taxon>Magnoliopsida</taxon>
        <taxon>eudicotyledons</taxon>
        <taxon>Gunneridae</taxon>
        <taxon>Pentapetalae</taxon>
        <taxon>rosids</taxon>
        <taxon>fabids</taxon>
        <taxon>Rosales</taxon>
        <taxon>Rosaceae</taxon>
        <taxon>Rosoideae</taxon>
        <taxon>Rosoideae incertae sedis</taxon>
        <taxon>Rosa</taxon>
    </lineage>
</organism>
<comment type="caution">
    <text evidence="1">The sequence shown here is derived from an EMBL/GenBank/DDBJ whole genome shotgun (WGS) entry which is preliminary data.</text>
</comment>
<protein>
    <submittedName>
        <fullName evidence="1">Putative SGNH hydrolase-type esterase domain-containing protein</fullName>
    </submittedName>
</protein>
<sequence>METETTAILIDLGNIMAVDLHHQFTSNPFSRLYKFGCNCAKKMVVINLGPIECIPFQREVNLLANPDKYAEFPNQLAQSFNSKLRTNIMSLRIL</sequence>
<dbReference type="Proteomes" id="UP000238479">
    <property type="component" value="Chromosome 5"/>
</dbReference>
<proteinExistence type="predicted"/>
<dbReference type="EMBL" id="PDCK01000043">
    <property type="protein sequence ID" value="PRQ32427.1"/>
    <property type="molecule type" value="Genomic_DNA"/>
</dbReference>
<keyword evidence="1" id="KW-0378">Hydrolase</keyword>
<dbReference type="STRING" id="74649.A0A2P6QE47"/>
<gene>
    <name evidence="1" type="ORF">RchiOBHm_Chr5g0046261</name>
</gene>
<dbReference type="GO" id="GO:0016787">
    <property type="term" value="F:hydrolase activity"/>
    <property type="evidence" value="ECO:0007669"/>
    <property type="project" value="UniProtKB-KW"/>
</dbReference>
<reference evidence="1 2" key="1">
    <citation type="journal article" date="2018" name="Nat. Genet.">
        <title>The Rosa genome provides new insights in the design of modern roses.</title>
        <authorList>
            <person name="Bendahmane M."/>
        </authorList>
    </citation>
    <scope>NUCLEOTIDE SEQUENCE [LARGE SCALE GENOMIC DNA]</scope>
    <source>
        <strain evidence="2">cv. Old Blush</strain>
    </source>
</reference>
<evidence type="ECO:0000313" key="2">
    <source>
        <dbReference type="Proteomes" id="UP000238479"/>
    </source>
</evidence>
<dbReference type="Gene3D" id="3.40.50.1110">
    <property type="entry name" value="SGNH hydrolase"/>
    <property type="match status" value="1"/>
</dbReference>
<dbReference type="AlphaFoldDB" id="A0A2P6QE47"/>
<dbReference type="Gramene" id="PRQ32427">
    <property type="protein sequence ID" value="PRQ32427"/>
    <property type="gene ID" value="RchiOBHm_Chr5g0046261"/>
</dbReference>